<evidence type="ECO:0000313" key="1">
    <source>
        <dbReference type="EMBL" id="CAH2321274.1"/>
    </source>
</evidence>
<dbReference type="Proteomes" id="UP001295444">
    <property type="component" value="Chromosome 11"/>
</dbReference>
<dbReference type="EMBL" id="OW240922">
    <property type="protein sequence ID" value="CAH2321274.1"/>
    <property type="molecule type" value="Genomic_DNA"/>
</dbReference>
<proteinExistence type="predicted"/>
<evidence type="ECO:0000313" key="2">
    <source>
        <dbReference type="Proteomes" id="UP001295444"/>
    </source>
</evidence>
<name>A0AAD1TDY7_PELCU</name>
<keyword evidence="2" id="KW-1185">Reference proteome</keyword>
<gene>
    <name evidence="1" type="ORF">PECUL_23A059516</name>
</gene>
<accession>A0AAD1TDY7</accession>
<dbReference type="AlphaFoldDB" id="A0AAD1TDY7"/>
<protein>
    <submittedName>
        <fullName evidence="1">Uncharacterized protein</fullName>
    </submittedName>
</protein>
<reference evidence="1" key="1">
    <citation type="submission" date="2022-03" db="EMBL/GenBank/DDBJ databases">
        <authorList>
            <person name="Alioto T."/>
            <person name="Alioto T."/>
            <person name="Gomez Garrido J."/>
        </authorList>
    </citation>
    <scope>NUCLEOTIDE SEQUENCE</scope>
</reference>
<organism evidence="1 2">
    <name type="scientific">Pelobates cultripes</name>
    <name type="common">Western spadefoot toad</name>
    <dbReference type="NCBI Taxonomy" id="61616"/>
    <lineage>
        <taxon>Eukaryota</taxon>
        <taxon>Metazoa</taxon>
        <taxon>Chordata</taxon>
        <taxon>Craniata</taxon>
        <taxon>Vertebrata</taxon>
        <taxon>Euteleostomi</taxon>
        <taxon>Amphibia</taxon>
        <taxon>Batrachia</taxon>
        <taxon>Anura</taxon>
        <taxon>Pelobatoidea</taxon>
        <taxon>Pelobatidae</taxon>
        <taxon>Pelobates</taxon>
    </lineage>
</organism>
<sequence length="131" mass="14949">MDYTHYSGMHDRHSRTDYLFLQQEDLTQILKATIGTTIWSVLISVESPLAKPAELMWLLNESLLLDQVLKEQVEKALTLYFDEIDVDDILPLTLWEAHKSIIRGCLIGHATKKKKDASGHISELTTQISNL</sequence>